<gene>
    <name evidence="2" type="ORF">FHS42_001305</name>
</gene>
<organism evidence="2 3">
    <name type="scientific">Streptomyces zagrosensis</name>
    <dbReference type="NCBI Taxonomy" id="1042984"/>
    <lineage>
        <taxon>Bacteria</taxon>
        <taxon>Bacillati</taxon>
        <taxon>Actinomycetota</taxon>
        <taxon>Actinomycetes</taxon>
        <taxon>Kitasatosporales</taxon>
        <taxon>Streptomycetaceae</taxon>
        <taxon>Streptomyces</taxon>
    </lineage>
</organism>
<evidence type="ECO:0000313" key="3">
    <source>
        <dbReference type="Proteomes" id="UP000588098"/>
    </source>
</evidence>
<name>A0A7W9Q604_9ACTN</name>
<comment type="caution">
    <text evidence="2">The sequence shown here is derived from an EMBL/GenBank/DDBJ whole genome shotgun (WGS) entry which is preliminary data.</text>
</comment>
<dbReference type="AlphaFoldDB" id="A0A7W9Q604"/>
<dbReference type="InterPro" id="IPR006680">
    <property type="entry name" value="Amidohydro-rel"/>
</dbReference>
<feature type="domain" description="Amidohydrolase-related" evidence="1">
    <location>
        <begin position="13"/>
        <end position="70"/>
    </location>
</feature>
<accession>A0A7W9Q604</accession>
<dbReference type="EMBL" id="JACHJL010000002">
    <property type="protein sequence ID" value="MBB5934279.1"/>
    <property type="molecule type" value="Genomic_DNA"/>
</dbReference>
<dbReference type="GO" id="GO:0016787">
    <property type="term" value="F:hydrolase activity"/>
    <property type="evidence" value="ECO:0007669"/>
    <property type="project" value="UniProtKB-KW"/>
</dbReference>
<keyword evidence="3" id="KW-1185">Reference proteome</keyword>
<dbReference type="Proteomes" id="UP000588098">
    <property type="component" value="Unassembled WGS sequence"/>
</dbReference>
<evidence type="ECO:0000313" key="2">
    <source>
        <dbReference type="EMBL" id="MBB5934279.1"/>
    </source>
</evidence>
<dbReference type="SUPFAM" id="SSF51556">
    <property type="entry name" value="Metallo-dependent hydrolases"/>
    <property type="match status" value="1"/>
</dbReference>
<dbReference type="InterPro" id="IPR032466">
    <property type="entry name" value="Metal_Hydrolase"/>
</dbReference>
<evidence type="ECO:0000259" key="1">
    <source>
        <dbReference type="Pfam" id="PF04909"/>
    </source>
</evidence>
<reference evidence="2 3" key="1">
    <citation type="submission" date="2020-08" db="EMBL/GenBank/DDBJ databases">
        <title>Genomic Encyclopedia of Type Strains, Phase III (KMG-III): the genomes of soil and plant-associated and newly described type strains.</title>
        <authorList>
            <person name="Whitman W."/>
        </authorList>
    </citation>
    <scope>NUCLEOTIDE SEQUENCE [LARGE SCALE GENOMIC DNA]</scope>
    <source>
        <strain evidence="2 3">CECT 8305</strain>
    </source>
</reference>
<protein>
    <submittedName>
        <fullName evidence="2">Putative TIM-barrel fold metal-dependent hydrolase</fullName>
    </submittedName>
</protein>
<dbReference type="Gene3D" id="3.20.20.140">
    <property type="entry name" value="Metal-dependent hydrolases"/>
    <property type="match status" value="1"/>
</dbReference>
<keyword evidence="2" id="KW-0378">Hydrolase</keyword>
<dbReference type="Pfam" id="PF04909">
    <property type="entry name" value="Amidohydro_2"/>
    <property type="match status" value="1"/>
</dbReference>
<proteinExistence type="predicted"/>
<sequence>MTFTDFTEEFVPFPRAERARLTEFGDRIVFGSDFPNIPYGYPHALDVLTRLDQDEKWLRAVCHDNAARLFAMDTGAVAP</sequence>